<dbReference type="AlphaFoldDB" id="A0AAV5I4D3"/>
<keyword evidence="1" id="KW-0479">Metal-binding</keyword>
<sequence>MIGSSLRRVLEVDEGFKKAIRVRIDLDVDNPLRRFKTSQITATESRKLMIKYERLLEFCFVCGCLGHVENDCEIAHCIKDAGGKIIKCFGPWLKAELENSWCTDDFDVLDEAFSANTQILVGEKGIDVTKPSENEEIQSLNNMPICGRQVEGGNNENSINEVETNQSRVVLPLIAKVQLVDVPLSQQFGDMSNHRGKGKNTKANKSSWKRIDRVGGSMLHTEEHTQNKWRSFLTPMEEERTLKVLVDNTGVALAQLAKRPLPFCWLKHVLERDDI</sequence>
<dbReference type="Pfam" id="PF14392">
    <property type="entry name" value="zf-CCHC_4"/>
    <property type="match status" value="1"/>
</dbReference>
<evidence type="ECO:0000313" key="3">
    <source>
        <dbReference type="EMBL" id="GKU92848.1"/>
    </source>
</evidence>
<dbReference type="InterPro" id="IPR040256">
    <property type="entry name" value="At4g02000-like"/>
</dbReference>
<dbReference type="PANTHER" id="PTHR31286:SF167">
    <property type="entry name" value="OS09G0268800 PROTEIN"/>
    <property type="match status" value="1"/>
</dbReference>
<dbReference type="GO" id="GO:0008270">
    <property type="term" value="F:zinc ion binding"/>
    <property type="evidence" value="ECO:0007669"/>
    <property type="project" value="UniProtKB-KW"/>
</dbReference>
<feature type="domain" description="CCHC-type" evidence="2">
    <location>
        <begin position="59"/>
        <end position="72"/>
    </location>
</feature>
<keyword evidence="1" id="KW-0863">Zinc-finger</keyword>
<accession>A0AAV5I4D3</accession>
<evidence type="ECO:0000259" key="2">
    <source>
        <dbReference type="PROSITE" id="PS50158"/>
    </source>
</evidence>
<gene>
    <name evidence="3" type="ORF">SLEP1_g6520</name>
</gene>
<evidence type="ECO:0000256" key="1">
    <source>
        <dbReference type="PROSITE-ProRule" id="PRU00047"/>
    </source>
</evidence>
<dbReference type="PROSITE" id="PS50158">
    <property type="entry name" value="ZF_CCHC"/>
    <property type="match status" value="1"/>
</dbReference>
<protein>
    <recommendedName>
        <fullName evidence="2">CCHC-type domain-containing protein</fullName>
    </recommendedName>
</protein>
<organism evidence="3 4">
    <name type="scientific">Rubroshorea leprosula</name>
    <dbReference type="NCBI Taxonomy" id="152421"/>
    <lineage>
        <taxon>Eukaryota</taxon>
        <taxon>Viridiplantae</taxon>
        <taxon>Streptophyta</taxon>
        <taxon>Embryophyta</taxon>
        <taxon>Tracheophyta</taxon>
        <taxon>Spermatophyta</taxon>
        <taxon>Magnoliopsida</taxon>
        <taxon>eudicotyledons</taxon>
        <taxon>Gunneridae</taxon>
        <taxon>Pentapetalae</taxon>
        <taxon>rosids</taxon>
        <taxon>malvids</taxon>
        <taxon>Malvales</taxon>
        <taxon>Dipterocarpaceae</taxon>
        <taxon>Rubroshorea</taxon>
    </lineage>
</organism>
<comment type="caution">
    <text evidence="3">The sequence shown here is derived from an EMBL/GenBank/DDBJ whole genome shotgun (WGS) entry which is preliminary data.</text>
</comment>
<dbReference type="EMBL" id="BPVZ01000006">
    <property type="protein sequence ID" value="GKU92848.1"/>
    <property type="molecule type" value="Genomic_DNA"/>
</dbReference>
<dbReference type="InterPro" id="IPR001878">
    <property type="entry name" value="Znf_CCHC"/>
</dbReference>
<evidence type="ECO:0000313" key="4">
    <source>
        <dbReference type="Proteomes" id="UP001054252"/>
    </source>
</evidence>
<dbReference type="GO" id="GO:0003676">
    <property type="term" value="F:nucleic acid binding"/>
    <property type="evidence" value="ECO:0007669"/>
    <property type="project" value="InterPro"/>
</dbReference>
<dbReference type="Proteomes" id="UP001054252">
    <property type="component" value="Unassembled WGS sequence"/>
</dbReference>
<dbReference type="InterPro" id="IPR025836">
    <property type="entry name" value="Zn_knuckle_CX2CX4HX4C"/>
</dbReference>
<name>A0AAV5I4D3_9ROSI</name>
<dbReference type="PANTHER" id="PTHR31286">
    <property type="entry name" value="GLYCINE-RICH CELL WALL STRUCTURAL PROTEIN 1.8-LIKE"/>
    <property type="match status" value="1"/>
</dbReference>
<proteinExistence type="predicted"/>
<keyword evidence="1" id="KW-0862">Zinc</keyword>
<reference evidence="3 4" key="1">
    <citation type="journal article" date="2021" name="Commun. Biol.">
        <title>The genome of Shorea leprosula (Dipterocarpaceae) highlights the ecological relevance of drought in aseasonal tropical rainforests.</title>
        <authorList>
            <person name="Ng K.K.S."/>
            <person name="Kobayashi M.J."/>
            <person name="Fawcett J.A."/>
            <person name="Hatakeyama M."/>
            <person name="Paape T."/>
            <person name="Ng C.H."/>
            <person name="Ang C.C."/>
            <person name="Tnah L.H."/>
            <person name="Lee C.T."/>
            <person name="Nishiyama T."/>
            <person name="Sese J."/>
            <person name="O'Brien M.J."/>
            <person name="Copetti D."/>
            <person name="Mohd Noor M.I."/>
            <person name="Ong R.C."/>
            <person name="Putra M."/>
            <person name="Sireger I.Z."/>
            <person name="Indrioko S."/>
            <person name="Kosugi Y."/>
            <person name="Izuno A."/>
            <person name="Isagi Y."/>
            <person name="Lee S.L."/>
            <person name="Shimizu K.K."/>
        </authorList>
    </citation>
    <scope>NUCLEOTIDE SEQUENCE [LARGE SCALE GENOMIC DNA]</scope>
    <source>
        <strain evidence="3">214</strain>
    </source>
</reference>
<keyword evidence="4" id="KW-1185">Reference proteome</keyword>